<evidence type="ECO:0000259" key="1">
    <source>
        <dbReference type="PROSITE" id="PS50097"/>
    </source>
</evidence>
<dbReference type="GO" id="GO:0005829">
    <property type="term" value="C:cytosol"/>
    <property type="evidence" value="ECO:0007669"/>
    <property type="project" value="TreeGrafter"/>
</dbReference>
<dbReference type="AlphaFoldDB" id="A0A183BLF2"/>
<dbReference type="PANTHER" id="PTHR45774:SF3">
    <property type="entry name" value="BTB (POZ) DOMAIN-CONTAINING 2B-RELATED"/>
    <property type="match status" value="1"/>
</dbReference>
<feature type="domain" description="BTB" evidence="1">
    <location>
        <begin position="22"/>
        <end position="101"/>
    </location>
</feature>
<dbReference type="InterPro" id="IPR000210">
    <property type="entry name" value="BTB/POZ_dom"/>
</dbReference>
<protein>
    <submittedName>
        <fullName evidence="3">BTB domain-containing protein</fullName>
    </submittedName>
</protein>
<sequence>MPKPDSLVGRMKHLLSAGTDTADVQFLVGEGDKKELLSAHKLILMAASDVFEAMFRFDAQNAKAATAGTANSEEIKPVEVPDVEVGAFKAMLSLIYADDLSGLNGDNAVAVLYAANKYDVPGLVKACVDFPKAKLSNVFLAFDKARFLGEEILGRDELLVCGEIAIWNAVKAL</sequence>
<dbReference type="Proteomes" id="UP000050741">
    <property type="component" value="Unassembled WGS sequence"/>
</dbReference>
<evidence type="ECO:0000313" key="3">
    <source>
        <dbReference type="WBParaSite" id="GPLIN_000143700"/>
    </source>
</evidence>
<dbReference type="SUPFAM" id="SSF54695">
    <property type="entry name" value="POZ domain"/>
    <property type="match status" value="1"/>
</dbReference>
<dbReference type="SMART" id="SM00225">
    <property type="entry name" value="BTB"/>
    <property type="match status" value="1"/>
</dbReference>
<dbReference type="Gene3D" id="3.30.710.10">
    <property type="entry name" value="Potassium Channel Kv1.1, Chain A"/>
    <property type="match status" value="1"/>
</dbReference>
<reference evidence="3" key="3">
    <citation type="submission" date="2016-06" db="UniProtKB">
        <authorList>
            <consortium name="WormBaseParasite"/>
        </authorList>
    </citation>
    <scope>IDENTIFICATION</scope>
</reference>
<organism evidence="2 3">
    <name type="scientific">Globodera pallida</name>
    <name type="common">Potato cyst nematode worm</name>
    <name type="synonym">Heterodera pallida</name>
    <dbReference type="NCBI Taxonomy" id="36090"/>
    <lineage>
        <taxon>Eukaryota</taxon>
        <taxon>Metazoa</taxon>
        <taxon>Ecdysozoa</taxon>
        <taxon>Nematoda</taxon>
        <taxon>Chromadorea</taxon>
        <taxon>Rhabditida</taxon>
        <taxon>Tylenchina</taxon>
        <taxon>Tylenchomorpha</taxon>
        <taxon>Tylenchoidea</taxon>
        <taxon>Heteroderidae</taxon>
        <taxon>Heteroderinae</taxon>
        <taxon>Globodera</taxon>
    </lineage>
</organism>
<name>A0A183BLF2_GLOPA</name>
<reference evidence="2" key="2">
    <citation type="submission" date="2014-05" db="EMBL/GenBank/DDBJ databases">
        <title>The genome and life-stage specific transcriptomes of Globodera pallida elucidate key aspects of plant parasitism by a cyst nematode.</title>
        <authorList>
            <person name="Cotton J.A."/>
            <person name="Lilley C.J."/>
            <person name="Jones L.M."/>
            <person name="Kikuchi T."/>
            <person name="Reid A.J."/>
            <person name="Thorpe P."/>
            <person name="Tsai I.J."/>
            <person name="Beasley H."/>
            <person name="Blok V."/>
            <person name="Cock P.J.A."/>
            <person name="Van den Akker S.E."/>
            <person name="Holroyd N."/>
            <person name="Hunt M."/>
            <person name="Mantelin S."/>
            <person name="Naghra H."/>
            <person name="Pain A."/>
            <person name="Palomares-Rius J.E."/>
            <person name="Zarowiecki M."/>
            <person name="Berriman M."/>
            <person name="Jones J.T."/>
            <person name="Urwin P.E."/>
        </authorList>
    </citation>
    <scope>NUCLEOTIDE SEQUENCE [LARGE SCALE GENOMIC DNA]</scope>
    <source>
        <strain evidence="2">Lindley</strain>
    </source>
</reference>
<dbReference type="WBParaSite" id="GPLIN_000143700">
    <property type="protein sequence ID" value="GPLIN_000143700"/>
    <property type="gene ID" value="GPLIN_000143700"/>
</dbReference>
<dbReference type="GO" id="GO:0000932">
    <property type="term" value="C:P-body"/>
    <property type="evidence" value="ECO:0007669"/>
    <property type="project" value="TreeGrafter"/>
</dbReference>
<proteinExistence type="predicted"/>
<accession>A0A183BLF2</accession>
<dbReference type="InterPro" id="IPR011333">
    <property type="entry name" value="SKP1/BTB/POZ_sf"/>
</dbReference>
<dbReference type="Pfam" id="PF00651">
    <property type="entry name" value="BTB"/>
    <property type="match status" value="1"/>
</dbReference>
<dbReference type="PROSITE" id="PS50097">
    <property type="entry name" value="BTB"/>
    <property type="match status" value="1"/>
</dbReference>
<reference evidence="2" key="1">
    <citation type="submission" date="2013-12" db="EMBL/GenBank/DDBJ databases">
        <authorList>
            <person name="Aslett M."/>
        </authorList>
    </citation>
    <scope>NUCLEOTIDE SEQUENCE [LARGE SCALE GENOMIC DNA]</scope>
    <source>
        <strain evidence="2">Lindley</strain>
    </source>
</reference>
<keyword evidence="2" id="KW-1185">Reference proteome</keyword>
<dbReference type="PANTHER" id="PTHR45774">
    <property type="entry name" value="BTB/POZ DOMAIN-CONTAINING"/>
    <property type="match status" value="1"/>
</dbReference>
<evidence type="ECO:0000313" key="2">
    <source>
        <dbReference type="Proteomes" id="UP000050741"/>
    </source>
</evidence>
<dbReference type="GO" id="GO:0022008">
    <property type="term" value="P:neurogenesis"/>
    <property type="evidence" value="ECO:0007669"/>
    <property type="project" value="TreeGrafter"/>
</dbReference>